<protein>
    <recommendedName>
        <fullName evidence="7">Lysylphosphatidylglycerol biosynthesis bifunctional protein LysX</fullName>
        <ecNumber evidence="5">2.3.2.3</ecNumber>
        <ecNumber evidence="6">6.1.1.6</ecNumber>
    </recommendedName>
</protein>
<keyword evidence="12" id="KW-0479">Metal-binding</keyword>
<dbReference type="InterPro" id="IPR044136">
    <property type="entry name" value="Lys-tRNA-ligase_II_N"/>
</dbReference>
<evidence type="ECO:0000256" key="20">
    <source>
        <dbReference type="ARBA" id="ARBA00023251"/>
    </source>
</evidence>
<dbReference type="Pfam" id="PF01336">
    <property type="entry name" value="tRNA_anti-codon"/>
    <property type="match status" value="1"/>
</dbReference>
<dbReference type="Gene3D" id="3.30.930.10">
    <property type="entry name" value="Bira Bifunctional Protein, Domain 2"/>
    <property type="match status" value="1"/>
</dbReference>
<comment type="function">
    <text evidence="22">Catalyzes the production of L-lysyl-tRNA(Lys)transfer and the transfer of a lysyl group from L-lysyl-tRNA(Lys) to membrane-bound phosphatidylglycerol (PG), which produces lysylphosphatidylglycerol (LPG), one of the components of the bacterial membrane with a positive net charge. LPG synthesis contributes to the resistance to cationic antimicrobial peptides (CAMPs) and likely protects M.tuberculosis against the CAMPs produced by competiting microorganisms (bacteriocins). In fact, the modification of anionic phosphatidylglycerol with positively charged L-lysine results in repulsion of the peptides.</text>
</comment>
<dbReference type="HOGENOM" id="CLU_008255_2_1_11"/>
<feature type="domain" description="Aminoacyl-transfer RNA synthetases class-II family profile" evidence="27">
    <location>
        <begin position="829"/>
        <end position="1169"/>
    </location>
</feature>
<dbReference type="STRING" id="662755.CRES_0663"/>
<dbReference type="GO" id="GO:0050071">
    <property type="term" value="F:phosphatidylglycerol lysyltransferase activity"/>
    <property type="evidence" value="ECO:0007669"/>
    <property type="project" value="UniProtKB-EC"/>
</dbReference>
<feature type="transmembrane region" description="Helical" evidence="26">
    <location>
        <begin position="64"/>
        <end position="83"/>
    </location>
</feature>
<dbReference type="InterPro" id="IPR031553">
    <property type="entry name" value="tRNA-synt_2_TM"/>
</dbReference>
<evidence type="ECO:0000256" key="9">
    <source>
        <dbReference type="ARBA" id="ARBA00022598"/>
    </source>
</evidence>
<dbReference type="eggNOG" id="COG1190">
    <property type="taxonomic scope" value="Bacteria"/>
</dbReference>
<evidence type="ECO:0000256" key="14">
    <source>
        <dbReference type="ARBA" id="ARBA00022840"/>
    </source>
</evidence>
<dbReference type="PRINTS" id="PR00982">
    <property type="entry name" value="TRNASYNTHLYS"/>
</dbReference>
<keyword evidence="21" id="KW-0511">Multifunctional enzyme</keyword>
<keyword evidence="16 26" id="KW-1133">Transmembrane helix</keyword>
<dbReference type="EC" id="2.3.2.3" evidence="5"/>
<evidence type="ECO:0000256" key="13">
    <source>
        <dbReference type="ARBA" id="ARBA00022741"/>
    </source>
</evidence>
<comment type="cofactor">
    <cofactor evidence="1">
        <name>Mg(2+)</name>
        <dbReference type="ChEBI" id="CHEBI:18420"/>
    </cofactor>
</comment>
<dbReference type="NCBIfam" id="NF002821">
    <property type="entry name" value="PRK02983.1"/>
    <property type="match status" value="1"/>
</dbReference>
<evidence type="ECO:0000256" key="4">
    <source>
        <dbReference type="ARBA" id="ARBA00009968"/>
    </source>
</evidence>
<keyword evidence="20" id="KW-0046">Antibiotic resistance</keyword>
<evidence type="ECO:0000256" key="12">
    <source>
        <dbReference type="ARBA" id="ARBA00022723"/>
    </source>
</evidence>
<dbReference type="PANTHER" id="PTHR42918">
    <property type="entry name" value="LYSYL-TRNA SYNTHETASE"/>
    <property type="match status" value="1"/>
</dbReference>
<feature type="transmembrane region" description="Helical" evidence="26">
    <location>
        <begin position="103"/>
        <end position="122"/>
    </location>
</feature>
<feature type="transmembrane region" description="Helical" evidence="26">
    <location>
        <begin position="196"/>
        <end position="218"/>
    </location>
</feature>
<evidence type="ECO:0000256" key="21">
    <source>
        <dbReference type="ARBA" id="ARBA00023268"/>
    </source>
</evidence>
<evidence type="ECO:0000256" key="10">
    <source>
        <dbReference type="ARBA" id="ARBA00022679"/>
    </source>
</evidence>
<dbReference type="InterPro" id="IPR004364">
    <property type="entry name" value="Aa-tRNA-synt_II"/>
</dbReference>
<keyword evidence="10" id="KW-0808">Transferase</keyword>
<evidence type="ECO:0000256" key="5">
    <source>
        <dbReference type="ARBA" id="ARBA00012014"/>
    </source>
</evidence>
<dbReference type="Proteomes" id="UP000000492">
    <property type="component" value="Chromosome"/>
</dbReference>
<dbReference type="InterPro" id="IPR018149">
    <property type="entry name" value="Lys-tRNA-synth_II_C"/>
</dbReference>
<keyword evidence="13" id="KW-0547">Nucleotide-binding</keyword>
<evidence type="ECO:0000256" key="7">
    <source>
        <dbReference type="ARBA" id="ARBA00015213"/>
    </source>
</evidence>
<dbReference type="GO" id="GO:0005829">
    <property type="term" value="C:cytosol"/>
    <property type="evidence" value="ECO:0007669"/>
    <property type="project" value="TreeGrafter"/>
</dbReference>
<feature type="transmembrane region" description="Helical" evidence="26">
    <location>
        <begin position="162"/>
        <end position="184"/>
    </location>
</feature>
<dbReference type="GO" id="GO:0006430">
    <property type="term" value="P:lysyl-tRNA aminoacylation"/>
    <property type="evidence" value="ECO:0007669"/>
    <property type="project" value="InterPro"/>
</dbReference>
<evidence type="ECO:0000256" key="19">
    <source>
        <dbReference type="ARBA" id="ARBA00023146"/>
    </source>
</evidence>
<dbReference type="InterPro" id="IPR004365">
    <property type="entry name" value="NA-bd_OB_tRNA"/>
</dbReference>
<dbReference type="InterPro" id="IPR002313">
    <property type="entry name" value="Lys-tRNA-ligase_II"/>
</dbReference>
<dbReference type="GO" id="GO:0046677">
    <property type="term" value="P:response to antibiotic"/>
    <property type="evidence" value="ECO:0007669"/>
    <property type="project" value="UniProtKB-KW"/>
</dbReference>
<evidence type="ECO:0000256" key="23">
    <source>
        <dbReference type="ARBA" id="ARBA00047540"/>
    </source>
</evidence>
<feature type="transmembrane region" description="Helical" evidence="26">
    <location>
        <begin position="129"/>
        <end position="150"/>
    </location>
</feature>
<accession>F8DZC7</accession>
<keyword evidence="9 28" id="KW-0436">Ligase</keyword>
<evidence type="ECO:0000256" key="16">
    <source>
        <dbReference type="ARBA" id="ARBA00022989"/>
    </source>
</evidence>
<keyword evidence="17" id="KW-0443">Lipid metabolism</keyword>
<evidence type="ECO:0000256" key="17">
    <source>
        <dbReference type="ARBA" id="ARBA00023098"/>
    </source>
</evidence>
<dbReference type="GO" id="GO:0046872">
    <property type="term" value="F:metal ion binding"/>
    <property type="evidence" value="ECO:0007669"/>
    <property type="project" value="UniProtKB-KW"/>
</dbReference>
<dbReference type="InterPro" id="IPR024320">
    <property type="entry name" value="LPG_synthase_C"/>
</dbReference>
<keyword evidence="29" id="KW-1185">Reference proteome</keyword>
<evidence type="ECO:0000256" key="26">
    <source>
        <dbReference type="SAM" id="Phobius"/>
    </source>
</evidence>
<dbReference type="CDD" id="cd04322">
    <property type="entry name" value="LysRS_N"/>
    <property type="match status" value="1"/>
</dbReference>
<feature type="compositionally biased region" description="Polar residues" evidence="25">
    <location>
        <begin position="1"/>
        <end position="17"/>
    </location>
</feature>
<dbReference type="GO" id="GO:0004824">
    <property type="term" value="F:lysine-tRNA ligase activity"/>
    <property type="evidence" value="ECO:0007669"/>
    <property type="project" value="UniProtKB-EC"/>
</dbReference>
<evidence type="ECO:0000256" key="2">
    <source>
        <dbReference type="ARBA" id="ARBA00004651"/>
    </source>
</evidence>
<keyword evidence="15" id="KW-0460">Magnesium</keyword>
<organism evidence="28 29">
    <name type="scientific">Corynebacterium resistens (strain DSM 45100 / JCM 12819 / GTC 2026 / SICGH 158)</name>
    <dbReference type="NCBI Taxonomy" id="662755"/>
    <lineage>
        <taxon>Bacteria</taxon>
        <taxon>Bacillati</taxon>
        <taxon>Actinomycetota</taxon>
        <taxon>Actinomycetes</taxon>
        <taxon>Mycobacteriales</taxon>
        <taxon>Corynebacteriaceae</taxon>
        <taxon>Corynebacterium</taxon>
    </lineage>
</organism>
<dbReference type="EC" id="6.1.1.6" evidence="6"/>
<keyword evidence="11 26" id="KW-0812">Transmembrane</keyword>
<proteinExistence type="inferred from homology"/>
<dbReference type="KEGG" id="crd:CRES_0663"/>
<evidence type="ECO:0000256" key="22">
    <source>
        <dbReference type="ARBA" id="ARBA00024681"/>
    </source>
</evidence>
<dbReference type="NCBIfam" id="TIGR00499">
    <property type="entry name" value="lysS_bact"/>
    <property type="match status" value="1"/>
</dbReference>
<dbReference type="GO" id="GO:0005886">
    <property type="term" value="C:plasma membrane"/>
    <property type="evidence" value="ECO:0007669"/>
    <property type="project" value="UniProtKB-SubCell"/>
</dbReference>
<dbReference type="InterPro" id="IPR045864">
    <property type="entry name" value="aa-tRNA-synth_II/BPL/LPL"/>
</dbReference>
<feature type="region of interest" description="Disordered" evidence="25">
    <location>
        <begin position="1"/>
        <end position="35"/>
    </location>
</feature>
<dbReference type="eggNOG" id="COG2898">
    <property type="taxonomic scope" value="Bacteria"/>
</dbReference>
<dbReference type="EMBL" id="CP002857">
    <property type="protein sequence ID" value="AEI09021.1"/>
    <property type="molecule type" value="Genomic_DNA"/>
</dbReference>
<evidence type="ECO:0000256" key="6">
    <source>
        <dbReference type="ARBA" id="ARBA00013166"/>
    </source>
</evidence>
<evidence type="ECO:0000313" key="29">
    <source>
        <dbReference type="Proteomes" id="UP000000492"/>
    </source>
</evidence>
<dbReference type="AlphaFoldDB" id="F8DZC7"/>
<evidence type="ECO:0000256" key="15">
    <source>
        <dbReference type="ARBA" id="ARBA00022842"/>
    </source>
</evidence>
<feature type="compositionally biased region" description="Basic residues" evidence="25">
    <location>
        <begin position="20"/>
        <end position="34"/>
    </location>
</feature>
<dbReference type="Pfam" id="PF00152">
    <property type="entry name" value="tRNA-synt_2"/>
    <property type="match status" value="1"/>
</dbReference>
<evidence type="ECO:0000256" key="18">
    <source>
        <dbReference type="ARBA" id="ARBA00023136"/>
    </source>
</evidence>
<evidence type="ECO:0000256" key="1">
    <source>
        <dbReference type="ARBA" id="ARBA00001946"/>
    </source>
</evidence>
<dbReference type="Pfam" id="PF09924">
    <property type="entry name" value="LPG_synthase_C"/>
    <property type="match status" value="1"/>
</dbReference>
<evidence type="ECO:0000256" key="25">
    <source>
        <dbReference type="SAM" id="MobiDB-lite"/>
    </source>
</evidence>
<dbReference type="PANTHER" id="PTHR42918:SF15">
    <property type="entry name" value="LYSINE--TRNA LIGASE, CHLOROPLASTIC_MITOCHONDRIAL"/>
    <property type="match status" value="1"/>
</dbReference>
<comment type="subcellular location">
    <subcellularLocation>
        <location evidence="2">Cell membrane</location>
        <topology evidence="2">Multi-pass membrane protein</topology>
    </subcellularLocation>
</comment>
<dbReference type="SUPFAM" id="SSF50249">
    <property type="entry name" value="Nucleic acid-binding proteins"/>
    <property type="match status" value="1"/>
</dbReference>
<dbReference type="NCBIfam" id="NF001756">
    <property type="entry name" value="PRK00484.1"/>
    <property type="match status" value="1"/>
</dbReference>
<gene>
    <name evidence="28" type="primary">lysS</name>
    <name evidence="28" type="ordered locus">CRES_0663</name>
</gene>
<comment type="similarity">
    <text evidence="3">In the N-terminal section; belongs to the LPG synthetase family.</text>
</comment>
<dbReference type="GO" id="GO:0006629">
    <property type="term" value="P:lipid metabolic process"/>
    <property type="evidence" value="ECO:0007669"/>
    <property type="project" value="UniProtKB-KW"/>
</dbReference>
<dbReference type="GO" id="GO:0005524">
    <property type="term" value="F:ATP binding"/>
    <property type="evidence" value="ECO:0007669"/>
    <property type="project" value="UniProtKB-KW"/>
</dbReference>
<evidence type="ECO:0000313" key="28">
    <source>
        <dbReference type="EMBL" id="AEI09021.1"/>
    </source>
</evidence>
<dbReference type="Gene3D" id="2.40.50.140">
    <property type="entry name" value="Nucleic acid-binding proteins"/>
    <property type="match status" value="1"/>
</dbReference>
<evidence type="ECO:0000256" key="24">
    <source>
        <dbReference type="ARBA" id="ARBA00048573"/>
    </source>
</evidence>
<dbReference type="InterPro" id="IPR006195">
    <property type="entry name" value="aa-tRNA-synth_II"/>
</dbReference>
<evidence type="ECO:0000256" key="8">
    <source>
        <dbReference type="ARBA" id="ARBA00022475"/>
    </source>
</evidence>
<evidence type="ECO:0000256" key="11">
    <source>
        <dbReference type="ARBA" id="ARBA00022692"/>
    </source>
</evidence>
<name>F8DZC7_CORRG</name>
<comment type="similarity">
    <text evidence="4">In the C-terminal section; belongs to the class-II aminoacyl-tRNA synthetase family.</text>
</comment>
<dbReference type="Pfam" id="PF16995">
    <property type="entry name" value="tRNA-synt_2_TM"/>
    <property type="match status" value="1"/>
</dbReference>
<feature type="transmembrane region" description="Helical" evidence="26">
    <location>
        <begin position="255"/>
        <end position="274"/>
    </location>
</feature>
<dbReference type="InterPro" id="IPR012340">
    <property type="entry name" value="NA-bd_OB-fold"/>
</dbReference>
<keyword evidence="19" id="KW-0030">Aminoacyl-tRNA synthetase</keyword>
<dbReference type="PROSITE" id="PS50862">
    <property type="entry name" value="AA_TRNA_LIGASE_II"/>
    <property type="match status" value="1"/>
</dbReference>
<comment type="catalytic activity">
    <reaction evidence="23">
        <text>L-lysyl-tRNA(Lys) + a 1,2-diacyl-sn-glycero-3-phospho-(1'-sn-glycerol) = a 1,2-diacyl-sn-glycero-3-phospho-1'-(3'-O-L-lysyl)-sn-glycerol + tRNA(Lys)</text>
        <dbReference type="Rhea" id="RHEA:10668"/>
        <dbReference type="Rhea" id="RHEA-COMP:9696"/>
        <dbReference type="Rhea" id="RHEA-COMP:9697"/>
        <dbReference type="ChEBI" id="CHEBI:64716"/>
        <dbReference type="ChEBI" id="CHEBI:75792"/>
        <dbReference type="ChEBI" id="CHEBI:78442"/>
        <dbReference type="ChEBI" id="CHEBI:78529"/>
        <dbReference type="EC" id="2.3.2.3"/>
    </reaction>
</comment>
<keyword evidence="14" id="KW-0067">ATP-binding</keyword>
<evidence type="ECO:0000256" key="3">
    <source>
        <dbReference type="ARBA" id="ARBA00005270"/>
    </source>
</evidence>
<reference evidence="28 29" key="1">
    <citation type="journal article" date="2012" name="BMC Genomics">
        <title>Complete genome sequence, lifestyle, and multi-drug resistance of the human pathogen Corynebacterium resistens DSM 45100 isolated from blood samples of a leukemia patient.</title>
        <authorList>
            <person name="Schroder J."/>
            <person name="Maus I."/>
            <person name="Meyer K."/>
            <person name="Wordemann S."/>
            <person name="Blom J."/>
            <person name="Jaenicke S."/>
            <person name="Schneider J."/>
            <person name="Trost E."/>
            <person name="Tauch A."/>
        </authorList>
    </citation>
    <scope>NUCLEOTIDE SEQUENCE [LARGE SCALE GENOMIC DNA]</scope>
    <source>
        <strain evidence="29">DSM 45100 / JCM 12819 / CCUG 50093 / GTC 2026 / SICGH 158</strain>
    </source>
</reference>
<evidence type="ECO:0000259" key="27">
    <source>
        <dbReference type="PROSITE" id="PS50862"/>
    </source>
</evidence>
<comment type="catalytic activity">
    <reaction evidence="24">
        <text>tRNA(Lys) + L-lysine + ATP = L-lysyl-tRNA(Lys) + AMP + diphosphate</text>
        <dbReference type="Rhea" id="RHEA:20792"/>
        <dbReference type="Rhea" id="RHEA-COMP:9696"/>
        <dbReference type="Rhea" id="RHEA-COMP:9697"/>
        <dbReference type="ChEBI" id="CHEBI:30616"/>
        <dbReference type="ChEBI" id="CHEBI:32551"/>
        <dbReference type="ChEBI" id="CHEBI:33019"/>
        <dbReference type="ChEBI" id="CHEBI:78442"/>
        <dbReference type="ChEBI" id="CHEBI:78529"/>
        <dbReference type="ChEBI" id="CHEBI:456215"/>
        <dbReference type="EC" id="6.1.1.6"/>
    </reaction>
</comment>
<sequence>MVKQWTMKNRASTSETRLPTAKKARGGNRERKAKGVAQKPVARTSELARNQVAKVRRTRMVPRIFGIAVCSYAVLGLLTILFFPLRQELQAFCHIMDTVFLPLPGLSIAWTVALFLLGGALLAGKRAGWWIAVIFLTLFVITDYLVVFSSSTFDIPVEELPLLRLGTVVQTVLFVTLLIARPAFPARSRPGSLRQAFFVWLGGTTLVFLFGCILITLLPGTLTGMDRYGWVLNHAVTLSLFDPSQFNGRASRGDAFILSALSAIVIIAAVWTLLRSQQRVAAISQADERIIRTMIARFNKEDSLAYFATRHDKAVVFAPNGRAAVTYSVFAGVSLASADPIGAEDSWDEAIATWLKHSREYGWTPAVMGASDKGARFYKRHGLSALQLGDEAIIYPEKFHLGDPELRSVRQAVNRANRAGMTFRVRKHSELSEQEMELVKQRSDQWRDTTDERGFSMALSRLGNSADGDCTIIEALINGEVVAHLSFVPWGRNGLSLDLMRRAPGSPNGTIEAMVAHLCTNDRLSIQRISLNFAVFRKIFATETKVDTGPVVTFVRKTLVFFSRWWQMEALYRSNVKYNPVWVPRYMCFGESASILRTAIAGGMAEGFVPAPLRANAEQAQGETEKTIGGQAALALIPMWEEDIARGNQRRRSIGEQSQVRIDTARRLQNAGIDPWRQHPRPTHTCGEVANLAEHTEATISGRVMARRFFGGVLFLDIQDSTGVAQVIVERDHFTGAPAGSSLDTDATLGRNRLEQLESAVDLADLVRVTGVAGKSRKGHPSLLAHEVNLEAKSLHPLPDKRKGLQNPETRLRNRHLDMTLNPGVMQSLRTRSAVLNAMRSELVQRDYLEVETPILQPIHGGANARPFRTYINAYDMDLYLRIAPELYLKRLMCGGAPKVFELGRDFRNEGADNKHNPEFTVLEAYEAHGDYRTMMDLTRRLICAAATAVHGQPVIRDPRSGELVDISGEWPVRSVIGSINEALAQRALASTGQTSRTASHESDTEIAPCTTIGLDTDIDQLRKIAETVGLHPQAAWDEGKIIEEIYGELVEDTTTLPTFYIDFPASVSPLTRPHPENPNLCQRWDLVAFGMELGTAYSELTDPLLQRERLEQQSLLAAGGDAEAMEVDEDFLRALEFGMPPAGGLGLGIDRIIMLINGGSMRENLAFPLVK</sequence>
<keyword evidence="18 26" id="KW-0472">Membrane</keyword>
<keyword evidence="8" id="KW-1003">Cell membrane</keyword>
<dbReference type="GO" id="GO:0000049">
    <property type="term" value="F:tRNA binding"/>
    <property type="evidence" value="ECO:0007669"/>
    <property type="project" value="TreeGrafter"/>
</dbReference>
<dbReference type="SUPFAM" id="SSF55681">
    <property type="entry name" value="Class II aaRS and biotin synthetases"/>
    <property type="match status" value="1"/>
</dbReference>